<evidence type="ECO:0000256" key="1">
    <source>
        <dbReference type="SAM" id="Phobius"/>
    </source>
</evidence>
<sequence>MRKSSLILLATSAVVLFLSAQSAYAHVGTPYILINTDTFHQKFISGFTAGRDHIGSGVDHLLFLYLLILPIPAYITRRHLRPGKGFLQSVNLTVKTVSAFTVGHATSVALAAFNIISVPDRLIETLIALSIFITAIHTLYPTRNRAIFFIPVLFGLVHGLAFSTMLKHLVVFQSDRVLTLFAFNIGIEFAQVILVVATLPSIWLLGHTRWYPTVKNCGAVISLMLAEFWIGERTFSLTNPALPLTQFLTNHIWFIPALLATLALIAYSRLEWRSERRA</sequence>
<keyword evidence="1" id="KW-0812">Transmembrane</keyword>
<dbReference type="EMBL" id="CAFBQF010000053">
    <property type="protein sequence ID" value="CAB5051755.1"/>
    <property type="molecule type" value="Genomic_DNA"/>
</dbReference>
<feature type="transmembrane region" description="Helical" evidence="1">
    <location>
        <begin position="213"/>
        <end position="231"/>
    </location>
</feature>
<dbReference type="Pfam" id="PF13795">
    <property type="entry name" value="HupE_UreJ_2"/>
    <property type="match status" value="1"/>
</dbReference>
<proteinExistence type="predicted"/>
<dbReference type="AlphaFoldDB" id="A0A6J6PQ27"/>
<feature type="transmembrane region" description="Helical" evidence="1">
    <location>
        <begin position="178"/>
        <end position="206"/>
    </location>
</feature>
<accession>A0A6J6PQ27</accession>
<dbReference type="EMBL" id="CAFBQA010000059">
    <property type="protein sequence ID" value="CAB5040059.1"/>
    <property type="molecule type" value="Genomic_DNA"/>
</dbReference>
<dbReference type="EMBL" id="CAEZXW010000022">
    <property type="protein sequence ID" value="CAB4698965.1"/>
    <property type="molecule type" value="Genomic_DNA"/>
</dbReference>
<gene>
    <name evidence="2" type="ORF">UFOPK2593_00520</name>
    <name evidence="3" type="ORF">UFOPK4234_01051</name>
    <name evidence="4" type="ORF">UFOPK4295_01035</name>
</gene>
<reference evidence="2" key="1">
    <citation type="submission" date="2020-05" db="EMBL/GenBank/DDBJ databases">
        <authorList>
            <person name="Chiriac C."/>
            <person name="Salcher M."/>
            <person name="Ghai R."/>
            <person name="Kavagutti S V."/>
        </authorList>
    </citation>
    <scope>NUCLEOTIDE SEQUENCE</scope>
</reference>
<protein>
    <submittedName>
        <fullName evidence="2">Unannotated protein</fullName>
    </submittedName>
</protein>
<dbReference type="InterPro" id="IPR032809">
    <property type="entry name" value="Put_HupE_UreJ"/>
</dbReference>
<name>A0A6J6PQ27_9ZZZZ</name>
<feature type="transmembrane region" description="Helical" evidence="1">
    <location>
        <begin position="97"/>
        <end position="116"/>
    </location>
</feature>
<feature type="transmembrane region" description="Helical" evidence="1">
    <location>
        <begin position="251"/>
        <end position="270"/>
    </location>
</feature>
<feature type="transmembrane region" description="Helical" evidence="1">
    <location>
        <begin position="147"/>
        <end position="166"/>
    </location>
</feature>
<evidence type="ECO:0000313" key="4">
    <source>
        <dbReference type="EMBL" id="CAB5051755.1"/>
    </source>
</evidence>
<evidence type="ECO:0000313" key="2">
    <source>
        <dbReference type="EMBL" id="CAB4698965.1"/>
    </source>
</evidence>
<keyword evidence="1" id="KW-1133">Transmembrane helix</keyword>
<feature type="transmembrane region" description="Helical" evidence="1">
    <location>
        <begin position="122"/>
        <end position="140"/>
    </location>
</feature>
<organism evidence="2">
    <name type="scientific">freshwater metagenome</name>
    <dbReference type="NCBI Taxonomy" id="449393"/>
    <lineage>
        <taxon>unclassified sequences</taxon>
        <taxon>metagenomes</taxon>
        <taxon>ecological metagenomes</taxon>
    </lineage>
</organism>
<feature type="transmembrane region" description="Helical" evidence="1">
    <location>
        <begin position="60"/>
        <end position="76"/>
    </location>
</feature>
<evidence type="ECO:0000313" key="3">
    <source>
        <dbReference type="EMBL" id="CAB5040059.1"/>
    </source>
</evidence>
<keyword evidence="1" id="KW-0472">Membrane</keyword>